<evidence type="ECO:0000313" key="2">
    <source>
        <dbReference type="EMBL" id="CAB4884458.1"/>
    </source>
</evidence>
<sequence>MANEWGPLQALVGEWQGEGGMDRSFSHSRGVVFDTPYLEKVTMKPFGPVDNGSQHLYGLDYKSAMWRESEDNPFHTEVGYWLWDAATGEILRGFVVPRGITVLAGGTAAADATSFRMRADVGGKNYVIGENTYLAAKASSISYEVTVTINGDDTWSYEETTMLRMAEFAEPLAHTDRNTLHRVS</sequence>
<dbReference type="EMBL" id="CAFBLP010000050">
    <property type="protein sequence ID" value="CAB4884458.1"/>
    <property type="molecule type" value="Genomic_DNA"/>
</dbReference>
<gene>
    <name evidence="2" type="ORF">UFOPK3376_01935</name>
</gene>
<dbReference type="AlphaFoldDB" id="A0A6J7ES11"/>
<organism evidence="2">
    <name type="scientific">freshwater metagenome</name>
    <dbReference type="NCBI Taxonomy" id="449393"/>
    <lineage>
        <taxon>unclassified sequences</taxon>
        <taxon>metagenomes</taxon>
        <taxon>ecological metagenomes</taxon>
    </lineage>
</organism>
<dbReference type="InterPro" id="IPR012674">
    <property type="entry name" value="Calycin"/>
</dbReference>
<dbReference type="Pfam" id="PF08768">
    <property type="entry name" value="THAP4_heme-bd"/>
    <property type="match status" value="1"/>
</dbReference>
<dbReference type="SUPFAM" id="SSF50814">
    <property type="entry name" value="Lipocalins"/>
    <property type="match status" value="1"/>
</dbReference>
<feature type="domain" description="THAP4-like heme-binding" evidence="1">
    <location>
        <begin position="6"/>
        <end position="182"/>
    </location>
</feature>
<dbReference type="InterPro" id="IPR014878">
    <property type="entry name" value="THAP4-like_heme-bd"/>
</dbReference>
<evidence type="ECO:0000259" key="1">
    <source>
        <dbReference type="Pfam" id="PF08768"/>
    </source>
</evidence>
<proteinExistence type="predicted"/>
<protein>
    <submittedName>
        <fullName evidence="2">Unannotated protein</fullName>
    </submittedName>
</protein>
<name>A0A6J7ES11_9ZZZZ</name>
<accession>A0A6J7ES11</accession>
<dbReference type="Gene3D" id="2.40.128.20">
    <property type="match status" value="1"/>
</dbReference>
<reference evidence="2" key="1">
    <citation type="submission" date="2020-05" db="EMBL/GenBank/DDBJ databases">
        <authorList>
            <person name="Chiriac C."/>
            <person name="Salcher M."/>
            <person name="Ghai R."/>
            <person name="Kavagutti S V."/>
        </authorList>
    </citation>
    <scope>NUCLEOTIDE SEQUENCE</scope>
</reference>